<protein>
    <submittedName>
        <fullName evidence="1">Uncharacterized protein</fullName>
    </submittedName>
</protein>
<dbReference type="SUPFAM" id="SSF55486">
    <property type="entry name" value="Metalloproteases ('zincins'), catalytic domain"/>
    <property type="match status" value="1"/>
</dbReference>
<accession>A0ABW8P532</accession>
<comment type="caution">
    <text evidence="1">The sequence shown here is derived from an EMBL/GenBank/DDBJ whole genome shotgun (WGS) entry which is preliminary data.</text>
</comment>
<gene>
    <name evidence="1" type="ORF">V3I07_01070</name>
</gene>
<reference evidence="1 2" key="1">
    <citation type="submission" date="2024-02" db="EMBL/GenBank/DDBJ databases">
        <title>Comparative Genomic Analysis of Flavobacterium Species Causing Columnaris Disease of Freshwater Fish in Thailand: Insights into Virulence and Resistance Mechanisms.</title>
        <authorList>
            <person name="Nguyen D."/>
            <person name="Chokmangmeepisarn P."/>
            <person name="Khianchaikhan K."/>
            <person name="Morishita M."/>
            <person name="Bunnoy A."/>
            <person name="Rodkhum C."/>
        </authorList>
    </citation>
    <scope>NUCLEOTIDE SEQUENCE [LARGE SCALE GENOMIC DNA]</scope>
    <source>
        <strain evidence="1 2">CNRT2201</strain>
    </source>
</reference>
<sequence>MSRTRIVGGNLIKITGGTYRIFAKKGIEFHSNGKIIMNAEGGTVYGEPESPPVIQANITLPAKCIVQFRPKNGWKGEFGFDWFRLGDTGIKGDVDYNTIVGQYYNLPVTNPNTRINRNGNAWTTNFERDPQPAAFAQHNRLQQLKRLYGIEYFQLTDDKGVLQTKEYYKPVIALFAQQRDPNKPKKFIETGKAELQLYLQFDYQNGKAVKPKKILFEANGILLDSNNPDIEIDKPTIEEKDINEKIEIELTCKTEFQADKTVEVYAISNDAAGNEIKLLAGVLKVIAPSKKITKDIVVVNVITSAGKGNFKSLNKFQQILKQSLIRLNITSSRNNQEIKIDLSNTHNNINQWDFNLFCNVDTTKTPHNIQRTSPLNQILIDTLNRDYPQQFVNHFKLFFLENTNVTYGVNPVDNSLQVIGGNNGFSTLNSNFGVMFSTHDENTIAHECLHGLGLPHTFSNNTFLFKAQETENIMDYSHDNINKVTGQNHTPIKRISTWKWQWQIINTNI</sequence>
<dbReference type="EMBL" id="JAZGZP010000001">
    <property type="protein sequence ID" value="MFK6999478.1"/>
    <property type="molecule type" value="Genomic_DNA"/>
</dbReference>
<organism evidence="1 2">
    <name type="scientific">Flavobacterium oreochromis</name>
    <dbReference type="NCBI Taxonomy" id="2906078"/>
    <lineage>
        <taxon>Bacteria</taxon>
        <taxon>Pseudomonadati</taxon>
        <taxon>Bacteroidota</taxon>
        <taxon>Flavobacteriia</taxon>
        <taxon>Flavobacteriales</taxon>
        <taxon>Flavobacteriaceae</taxon>
        <taxon>Flavobacterium</taxon>
    </lineage>
</organism>
<evidence type="ECO:0000313" key="2">
    <source>
        <dbReference type="Proteomes" id="UP001621706"/>
    </source>
</evidence>
<proteinExistence type="predicted"/>
<dbReference type="Proteomes" id="UP001621706">
    <property type="component" value="Unassembled WGS sequence"/>
</dbReference>
<evidence type="ECO:0000313" key="1">
    <source>
        <dbReference type="EMBL" id="MFK6999478.1"/>
    </source>
</evidence>
<keyword evidence="2" id="KW-1185">Reference proteome</keyword>
<dbReference type="RefSeq" id="WP_405344040.1">
    <property type="nucleotide sequence ID" value="NZ_JAZGZP010000001.1"/>
</dbReference>
<name>A0ABW8P532_9FLAO</name>